<comment type="caution">
    <text evidence="2">The sequence shown here is derived from an EMBL/GenBank/DDBJ whole genome shotgun (WGS) entry which is preliminary data.</text>
</comment>
<protein>
    <submittedName>
        <fullName evidence="2">Uncharacterized protein</fullName>
    </submittedName>
</protein>
<feature type="transmembrane region" description="Helical" evidence="1">
    <location>
        <begin position="58"/>
        <end position="78"/>
    </location>
</feature>
<evidence type="ECO:0000313" key="3">
    <source>
        <dbReference type="Proteomes" id="UP000317078"/>
    </source>
</evidence>
<dbReference type="Proteomes" id="UP000317078">
    <property type="component" value="Unassembled WGS sequence"/>
</dbReference>
<keyword evidence="1" id="KW-1133">Transmembrane helix</keyword>
<dbReference type="RefSeq" id="WP_140881120.1">
    <property type="nucleotide sequence ID" value="NZ_RCZP01000001.1"/>
</dbReference>
<sequence length="135" mass="14852">MVNWSRPSESFATWIKAVLALTAAGAALLWAMQFLSHDLRFAVINDVGYRWRTLTQPYGTLLQGAAAGVVTAAGAWVWRRGRSRAATLLAAGLAAGAAMILVYEIWGSDLNQAASMTRYWLLVNRSHPWMHLLAH</sequence>
<feature type="transmembrane region" description="Helical" evidence="1">
    <location>
        <begin position="85"/>
        <end position="106"/>
    </location>
</feature>
<proteinExistence type="predicted"/>
<keyword evidence="1" id="KW-0472">Membrane</keyword>
<evidence type="ECO:0000256" key="1">
    <source>
        <dbReference type="SAM" id="Phobius"/>
    </source>
</evidence>
<keyword evidence="3" id="KW-1185">Reference proteome</keyword>
<keyword evidence="1" id="KW-0812">Transmembrane</keyword>
<evidence type="ECO:0000313" key="2">
    <source>
        <dbReference type="EMBL" id="TPG61393.1"/>
    </source>
</evidence>
<reference evidence="2 3" key="1">
    <citation type="journal article" date="2019" name="Environ. Microbiol.">
        <title>Species interactions and distinct microbial communities in high Arctic permafrost affected cryosols are associated with the CH4 and CO2 gas fluxes.</title>
        <authorList>
            <person name="Altshuler I."/>
            <person name="Hamel J."/>
            <person name="Turney S."/>
            <person name="Magnuson E."/>
            <person name="Levesque R."/>
            <person name="Greer C."/>
            <person name="Whyte L.G."/>
        </authorList>
    </citation>
    <scope>NUCLEOTIDE SEQUENCE [LARGE SCALE GENOMIC DNA]</scope>
    <source>
        <strain evidence="2 3">S9.3B</strain>
    </source>
</reference>
<organism evidence="2 3">
    <name type="scientific">Muricoccus nepalensis</name>
    <dbReference type="NCBI Taxonomy" id="1854500"/>
    <lineage>
        <taxon>Bacteria</taxon>
        <taxon>Pseudomonadati</taxon>
        <taxon>Pseudomonadota</taxon>
        <taxon>Alphaproteobacteria</taxon>
        <taxon>Acetobacterales</taxon>
        <taxon>Roseomonadaceae</taxon>
        <taxon>Muricoccus</taxon>
    </lineage>
</organism>
<accession>A0A502GKN3</accession>
<dbReference type="AlphaFoldDB" id="A0A502GKN3"/>
<name>A0A502GKN3_9PROT</name>
<dbReference type="EMBL" id="RCZP01000001">
    <property type="protein sequence ID" value="TPG61393.1"/>
    <property type="molecule type" value="Genomic_DNA"/>
</dbReference>
<gene>
    <name evidence="2" type="ORF">EAH89_02265</name>
</gene>